<comment type="caution">
    <text evidence="2">The sequence shown here is derived from an EMBL/GenBank/DDBJ whole genome shotgun (WGS) entry which is preliminary data.</text>
</comment>
<evidence type="ECO:0000256" key="1">
    <source>
        <dbReference type="SAM" id="MobiDB-lite"/>
    </source>
</evidence>
<proteinExistence type="predicted"/>
<organism evidence="2 3">
    <name type="scientific">Scophthalmus maximus</name>
    <name type="common">Turbot</name>
    <name type="synonym">Psetta maxima</name>
    <dbReference type="NCBI Taxonomy" id="52904"/>
    <lineage>
        <taxon>Eukaryota</taxon>
        <taxon>Metazoa</taxon>
        <taxon>Chordata</taxon>
        <taxon>Craniata</taxon>
        <taxon>Vertebrata</taxon>
        <taxon>Euteleostomi</taxon>
        <taxon>Actinopterygii</taxon>
        <taxon>Neopterygii</taxon>
        <taxon>Teleostei</taxon>
        <taxon>Neoteleostei</taxon>
        <taxon>Acanthomorphata</taxon>
        <taxon>Carangaria</taxon>
        <taxon>Pleuronectiformes</taxon>
        <taxon>Pleuronectoidei</taxon>
        <taxon>Scophthalmidae</taxon>
        <taxon>Scophthalmus</taxon>
    </lineage>
</organism>
<evidence type="ECO:0000313" key="3">
    <source>
        <dbReference type="Proteomes" id="UP000438429"/>
    </source>
</evidence>
<accession>A0A6A4S882</accession>
<protein>
    <submittedName>
        <fullName evidence="2">Uncharacterized protein</fullName>
    </submittedName>
</protein>
<dbReference type="AlphaFoldDB" id="A0A6A4S882"/>
<name>A0A6A4S882_SCOMX</name>
<sequence length="91" mass="10388">MNHNGSVRGSHPLWLSEAPRCSPPRSEGVVSPRTPVINRRKGEERRSVSSLLPLLCRSHNEMFPHAEQNHTAKRRRHLHLDEVANFVASHQ</sequence>
<gene>
    <name evidence="2" type="ORF">F2P81_019592</name>
</gene>
<reference evidence="2 3" key="1">
    <citation type="submission" date="2019-06" db="EMBL/GenBank/DDBJ databases">
        <title>Draft genomes of female and male turbot (Scophthalmus maximus).</title>
        <authorList>
            <person name="Xu H."/>
            <person name="Xu X.-W."/>
            <person name="Shao C."/>
            <person name="Chen S."/>
        </authorList>
    </citation>
    <scope>NUCLEOTIDE SEQUENCE [LARGE SCALE GENOMIC DNA]</scope>
    <source>
        <strain evidence="2">Ysfricsl-2016a</strain>
        <tissue evidence="2">Blood</tissue>
    </source>
</reference>
<dbReference type="Proteomes" id="UP000438429">
    <property type="component" value="Unassembled WGS sequence"/>
</dbReference>
<feature type="region of interest" description="Disordered" evidence="1">
    <location>
        <begin position="1"/>
        <end position="44"/>
    </location>
</feature>
<evidence type="ECO:0000313" key="2">
    <source>
        <dbReference type="EMBL" id="KAF0028505.1"/>
    </source>
</evidence>
<dbReference type="EMBL" id="VEVO01000017">
    <property type="protein sequence ID" value="KAF0028505.1"/>
    <property type="molecule type" value="Genomic_DNA"/>
</dbReference>